<keyword evidence="1" id="KW-0802">TPR repeat</keyword>
<reference evidence="3 4" key="1">
    <citation type="journal article" date="2023" name="Limnol Oceanogr Lett">
        <title>Environmental adaptations by the intertidal Antarctic cyanobacterium Halotia branconii CENA392 as revealed using long-read genome sequencing.</title>
        <authorList>
            <person name="Dextro R.B."/>
            <person name="Delbaje E."/>
            <person name="Freitas P.N.N."/>
            <person name="Geraldes V."/>
            <person name="Pinto E."/>
            <person name="Long P.F."/>
            <person name="Fiore M.F."/>
        </authorList>
    </citation>
    <scope>NUCLEOTIDE SEQUENCE [LARGE SCALE GENOMIC DNA]</scope>
    <source>
        <strain evidence="3 4">CENA392</strain>
    </source>
</reference>
<keyword evidence="4" id="KW-1185">Reference proteome</keyword>
<dbReference type="InterPro" id="IPR019734">
    <property type="entry name" value="TPR_rpt"/>
</dbReference>
<dbReference type="AlphaFoldDB" id="A0AAJ6NPK6"/>
<organism evidence="3 4">
    <name type="scientific">Halotia branconii CENA392</name>
    <dbReference type="NCBI Taxonomy" id="1539056"/>
    <lineage>
        <taxon>Bacteria</taxon>
        <taxon>Bacillati</taxon>
        <taxon>Cyanobacteriota</taxon>
        <taxon>Cyanophyceae</taxon>
        <taxon>Nostocales</taxon>
        <taxon>Nodulariaceae</taxon>
        <taxon>Halotia</taxon>
    </lineage>
</organism>
<protein>
    <submittedName>
        <fullName evidence="3">DUF928 domain-containing protein</fullName>
    </submittedName>
</protein>
<feature type="signal peptide" evidence="2">
    <location>
        <begin position="1"/>
        <end position="26"/>
    </location>
</feature>
<sequence>MKLISKISFLGIVLLFASLLDSTSLAAVNSSENVDNTTLLAGKGTSSYDSLMRQGYAAARRRNYTAARNYFQQALGHRPGDKYATRAIANMNRYLARRNSSRIAYSRTRTGRRAVGGTRGGCFDVESEQARQLIIPLIPSDADGVTTTAEYPSFLFYVPQIPKVTSLELVVRDDKTFEKLQTVALTPNKQSGIVRANLTSQTGKPLALNKEYTWVFSVICGNNSRDTDWALEGKVKRVQPNENLNLDLETAAPQEQVEIYVENKLWENALRTVADLRRQNPNDAEIKQYWQELLKSVDFQNEVIQAPLLQ</sequence>
<name>A0AAJ6NPK6_9CYAN</name>
<dbReference type="PROSITE" id="PS50005">
    <property type="entry name" value="TPR"/>
    <property type="match status" value="1"/>
</dbReference>
<gene>
    <name evidence="3" type="ORF">QI031_20795</name>
</gene>
<keyword evidence="2" id="KW-0732">Signal</keyword>
<dbReference type="RefSeq" id="WP_281481545.1">
    <property type="nucleotide sequence ID" value="NZ_CP124543.1"/>
</dbReference>
<dbReference type="KEGG" id="hbq:QI031_20795"/>
<evidence type="ECO:0000313" key="3">
    <source>
        <dbReference type="EMBL" id="WGV24218.1"/>
    </source>
</evidence>
<evidence type="ECO:0000313" key="4">
    <source>
        <dbReference type="Proteomes" id="UP001223520"/>
    </source>
</evidence>
<feature type="chain" id="PRO_5042529461" evidence="2">
    <location>
        <begin position="27"/>
        <end position="310"/>
    </location>
</feature>
<evidence type="ECO:0000256" key="1">
    <source>
        <dbReference type="PROSITE-ProRule" id="PRU00339"/>
    </source>
</evidence>
<dbReference type="SUPFAM" id="SSF48452">
    <property type="entry name" value="TPR-like"/>
    <property type="match status" value="1"/>
</dbReference>
<accession>A0AAJ6NPK6</accession>
<dbReference type="Pfam" id="PF06051">
    <property type="entry name" value="DUF928"/>
    <property type="match status" value="1"/>
</dbReference>
<evidence type="ECO:0000256" key="2">
    <source>
        <dbReference type="SAM" id="SignalP"/>
    </source>
</evidence>
<feature type="repeat" description="TPR" evidence="1">
    <location>
        <begin position="48"/>
        <end position="81"/>
    </location>
</feature>
<dbReference type="InterPro" id="IPR011990">
    <property type="entry name" value="TPR-like_helical_dom_sf"/>
</dbReference>
<dbReference type="Proteomes" id="UP001223520">
    <property type="component" value="Chromosome"/>
</dbReference>
<dbReference type="EMBL" id="CP124543">
    <property type="protein sequence ID" value="WGV24218.1"/>
    <property type="molecule type" value="Genomic_DNA"/>
</dbReference>
<proteinExistence type="predicted"/>
<dbReference type="InterPro" id="IPR010328">
    <property type="entry name" value="DUF928"/>
</dbReference>